<feature type="active site" description="Charge relay system; for autoendoproteolytic cleavage activity" evidence="12">
    <location>
        <position position="485"/>
    </location>
</feature>
<dbReference type="NCBIfam" id="TIGR00163">
    <property type="entry name" value="PS_decarb"/>
    <property type="match status" value="1"/>
</dbReference>
<comment type="pathway">
    <text evidence="1">Lipid metabolism.</text>
</comment>
<keyword evidence="2 12" id="KW-0444">Lipid biosynthesis</keyword>
<gene>
    <name evidence="12" type="primary">PSD1</name>
    <name evidence="13" type="ORF">EW145_g1225</name>
</gene>
<evidence type="ECO:0000256" key="1">
    <source>
        <dbReference type="ARBA" id="ARBA00005189"/>
    </source>
</evidence>
<dbReference type="Pfam" id="PF02666">
    <property type="entry name" value="PS_Dcarbxylase"/>
    <property type="match status" value="2"/>
</dbReference>
<feature type="site" description="Cleavage (non-hydrolytic); by autocatalysis" evidence="12">
    <location>
        <begin position="484"/>
        <end position="485"/>
    </location>
</feature>
<dbReference type="GO" id="GO:0006646">
    <property type="term" value="P:phosphatidylethanolamine biosynthetic process"/>
    <property type="evidence" value="ECO:0007669"/>
    <property type="project" value="UniProtKB-UniRule"/>
</dbReference>
<evidence type="ECO:0000256" key="8">
    <source>
        <dbReference type="ARBA" id="ARBA00023209"/>
    </source>
</evidence>
<comment type="subcellular location">
    <molecule>Phosphatidylserine decarboxylase 1 alpha chain</molecule>
    <subcellularLocation>
        <location evidence="12">Mitochondrion inner membrane</location>
        <topology evidence="12">Peripheral membrane protein</topology>
        <orientation evidence="12">Intermembrane side</orientation>
    </subcellularLocation>
    <text evidence="12">Anchored to the mitochondrial inner membrane through its interaction with the integral membrane beta chain.</text>
</comment>
<comment type="PTM">
    <text evidence="12">Is synthesized initially as an inactive proenzyme. Formation of the active enzyme involves a self-maturation process in which the active site pyruvoyl group is generated from an internal serine residue via an autocatalytic post-translational modification. Two non-identical subunits are generated from the proenzyme in this reaction, and the pyruvate is formed at the N-terminus of the alpha chain, which is derived from the carboxyl end of the proenzyme. The autoendoproteolytic cleavage occurs by a canonical serine protease mechanism, in which the side chain hydroxyl group of the serine supplies its oxygen atom to form the C-terminus of the beta chain, while the remainder of the serine residue undergoes an oxidative deamination to produce ammonia and the pyruvoyl prosthetic group on the alpha chain. During this reaction, the Ser that is part of the protease active site of the proenzyme becomes the pyruvoyl prosthetic group, which constitutes an essential element of the active site of the mature decarboxylase.</text>
</comment>
<comment type="cofactor">
    <cofactor evidence="12">
        <name>pyruvate</name>
        <dbReference type="ChEBI" id="CHEBI:15361"/>
    </cofactor>
    <text evidence="12">Binds 1 pyruvoyl group covalently per subunit.</text>
</comment>
<keyword evidence="10 12" id="KW-1208">Phospholipid metabolism</keyword>
<keyword evidence="3 12" id="KW-0812">Transmembrane</keyword>
<evidence type="ECO:0000256" key="9">
    <source>
        <dbReference type="ARBA" id="ARBA00023239"/>
    </source>
</evidence>
<keyword evidence="12" id="KW-0865">Zymogen</keyword>
<dbReference type="GO" id="GO:0004609">
    <property type="term" value="F:phosphatidylserine decarboxylase activity"/>
    <property type="evidence" value="ECO:0007669"/>
    <property type="project" value="UniProtKB-UniRule"/>
</dbReference>
<dbReference type="EC" id="4.1.1.65" evidence="12"/>
<keyword evidence="8 12" id="KW-0594">Phospholipid biosynthesis</keyword>
<evidence type="ECO:0000313" key="14">
    <source>
        <dbReference type="Proteomes" id="UP000308199"/>
    </source>
</evidence>
<keyword evidence="9 12" id="KW-0456">Lyase</keyword>
<evidence type="ECO:0000256" key="3">
    <source>
        <dbReference type="ARBA" id="ARBA00022692"/>
    </source>
</evidence>
<comment type="subunit">
    <text evidence="12">Heterodimer of a large membrane-associated beta subunit and a small pyruvoyl-containing alpha subunit.</text>
</comment>
<feature type="chain" id="PRO_5023497043" description="Phosphatidylserine decarboxylase 1 beta chain" evidence="12">
    <location>
        <begin position="1"/>
        <end position="484"/>
    </location>
</feature>
<evidence type="ECO:0000313" key="13">
    <source>
        <dbReference type="EMBL" id="THH10570.1"/>
    </source>
</evidence>
<dbReference type="GO" id="GO:0016540">
    <property type="term" value="P:protein autoprocessing"/>
    <property type="evidence" value="ECO:0007669"/>
    <property type="project" value="UniProtKB-UniRule"/>
</dbReference>
<evidence type="ECO:0000256" key="2">
    <source>
        <dbReference type="ARBA" id="ARBA00022516"/>
    </source>
</evidence>
<evidence type="ECO:0000256" key="7">
    <source>
        <dbReference type="ARBA" id="ARBA00023136"/>
    </source>
</evidence>
<feature type="active site" description="Schiff-base intermediate with substrate; via pyruvic acid; for decarboxylase activity" evidence="12">
    <location>
        <position position="485"/>
    </location>
</feature>
<keyword evidence="12" id="KW-0496">Mitochondrion</keyword>
<dbReference type="InterPro" id="IPR003817">
    <property type="entry name" value="PS_Dcarbxylase"/>
</dbReference>
<dbReference type="EMBL" id="SGPK01000032">
    <property type="protein sequence ID" value="THH10570.1"/>
    <property type="molecule type" value="Genomic_DNA"/>
</dbReference>
<dbReference type="AlphaFoldDB" id="A0A4S4LKS9"/>
<accession>A0A4S4LKS9</accession>
<comment type="similarity">
    <text evidence="12">Belongs to the phosphatidylserine decarboxylase family. PSD-B subfamily. Eukaryotic type I sub-subfamily.</text>
</comment>
<keyword evidence="4 12" id="KW-0210">Decarboxylase</keyword>
<comment type="caution">
    <text evidence="13">The sequence shown here is derived from an EMBL/GenBank/DDBJ whole genome shotgun (WGS) entry which is preliminary data.</text>
</comment>
<keyword evidence="12" id="KW-0999">Mitochondrion inner membrane</keyword>
<comment type="function">
    <text evidence="12">Catalyzes the formation of phosphatidylethanolamine (PtdEtn) from phosphatidylserine (PtdSer). Plays a central role in phospholipid metabolism and in the interorganelle trafficking of phosphatidylserine.</text>
</comment>
<keyword evidence="5 12" id="KW-1133">Transmembrane helix</keyword>
<evidence type="ECO:0000256" key="11">
    <source>
        <dbReference type="ARBA" id="ARBA00023317"/>
    </source>
</evidence>
<comment type="subcellular location">
    <molecule>Phosphatidylserine decarboxylase 1 beta chain</molecule>
    <subcellularLocation>
        <location evidence="12">Mitochondrion inner membrane</location>
        <topology evidence="12">Single-pass membrane protein</topology>
        <orientation evidence="12">Intermembrane side</orientation>
    </subcellularLocation>
</comment>
<comment type="catalytic activity">
    <reaction evidence="12">
        <text>a 1,2-diacyl-sn-glycero-3-phospho-L-serine + H(+) = a 1,2-diacyl-sn-glycero-3-phosphoethanolamine + CO2</text>
        <dbReference type="Rhea" id="RHEA:20828"/>
        <dbReference type="ChEBI" id="CHEBI:15378"/>
        <dbReference type="ChEBI" id="CHEBI:16526"/>
        <dbReference type="ChEBI" id="CHEBI:57262"/>
        <dbReference type="ChEBI" id="CHEBI:64612"/>
        <dbReference type="EC" id="4.1.1.65"/>
    </reaction>
</comment>
<dbReference type="OrthoDB" id="4330at2759"/>
<dbReference type="PANTHER" id="PTHR10067:SF6">
    <property type="entry name" value="PHOSPHATIDYLSERINE DECARBOXYLASE PROENZYME, MITOCHONDRIAL"/>
    <property type="match status" value="1"/>
</dbReference>
<dbReference type="InterPro" id="IPR033177">
    <property type="entry name" value="PSD-B"/>
</dbReference>
<sequence>MLKYKQGFFRRTTSNVYRGGRRHVTKYVARAIYAGRQYSQYRRRDGMQYDTPPGQTPLRQKLTDAWKNTPTKWYPLPVLVGALLLVALNFRKRQNRSSPEGQSEEPMHVDRDENDVVRLRGPLQVYVIGALPLRNLSRFWGYLNSLELPVWFRPTGFRLYSSIFGVNINEIEHDLPHYKSLGDFFYRRLKEGVRPIDNAVLVSPADGKILHFGTVEGSRVEQVKGITYSLDALLGKSAPTTPSSKKVKFANRDHEVVMDQEFAEINGIEYTLEQLLGSSDAPKIFESKTGSEDQSDVPDGETNVLRQLGESTDASMPPSGSDSNLAHDASVARAVGAPVLSRRNSNYLQKPNNRLHFAVIYLAPGDYHRFHSPAAWVVERRRHFVGELFSVSPYVAKRLQNLFVLNERVALLGRWAHGFFSMTPVGATNVGSILLNFDADLRTNVRGRRPPPGTFAEAAYSNASQILRGKPLHPGEEMGGFCLGSTVVLVFEAPKDFVFDVHAGEKVRVGQRLGDVRPIEEAA</sequence>
<protein>
    <recommendedName>
        <fullName evidence="12">Phosphatidylserine decarboxylase proenzyme 1, mitochondrial</fullName>
        <ecNumber evidence="12">4.1.1.65</ecNumber>
    </recommendedName>
    <component>
        <recommendedName>
            <fullName evidence="12">Phosphatidylserine decarboxylase 1 beta chain</fullName>
        </recommendedName>
    </component>
    <component>
        <recommendedName>
            <fullName evidence="12">Phosphatidylserine decarboxylase 1 alpha chain</fullName>
        </recommendedName>
    </component>
</protein>
<feature type="chain" id="PRO_5023497044" description="Phosphatidylserine decarboxylase 1 alpha chain" evidence="12">
    <location>
        <begin position="485"/>
        <end position="523"/>
    </location>
</feature>
<organism evidence="13 14">
    <name type="scientific">Phellinidium pouzarii</name>
    <dbReference type="NCBI Taxonomy" id="167371"/>
    <lineage>
        <taxon>Eukaryota</taxon>
        <taxon>Fungi</taxon>
        <taxon>Dikarya</taxon>
        <taxon>Basidiomycota</taxon>
        <taxon>Agaricomycotina</taxon>
        <taxon>Agaricomycetes</taxon>
        <taxon>Hymenochaetales</taxon>
        <taxon>Hymenochaetaceae</taxon>
        <taxon>Phellinidium</taxon>
    </lineage>
</organism>
<dbReference type="InterPro" id="IPR033661">
    <property type="entry name" value="PSD_type1_euk"/>
</dbReference>
<evidence type="ECO:0000256" key="10">
    <source>
        <dbReference type="ARBA" id="ARBA00023264"/>
    </source>
</evidence>
<dbReference type="GO" id="GO:0005743">
    <property type="term" value="C:mitochondrial inner membrane"/>
    <property type="evidence" value="ECO:0007669"/>
    <property type="project" value="UniProtKB-SubCell"/>
</dbReference>
<evidence type="ECO:0000256" key="5">
    <source>
        <dbReference type="ARBA" id="ARBA00022989"/>
    </source>
</evidence>
<keyword evidence="14" id="KW-1185">Reference proteome</keyword>
<keyword evidence="11 12" id="KW-0670">Pyruvate</keyword>
<feature type="topological domain" description="Mitochondrial intermembrane" evidence="12">
    <location>
        <begin position="93"/>
        <end position="523"/>
    </location>
</feature>
<reference evidence="13 14" key="1">
    <citation type="submission" date="2019-02" db="EMBL/GenBank/DDBJ databases">
        <title>Genome sequencing of the rare red list fungi Phellinidium pouzarii.</title>
        <authorList>
            <person name="Buettner E."/>
            <person name="Kellner H."/>
        </authorList>
    </citation>
    <scope>NUCLEOTIDE SEQUENCE [LARGE SCALE GENOMIC DNA]</scope>
    <source>
        <strain evidence="13 14">DSM 108285</strain>
    </source>
</reference>
<dbReference type="UniPathway" id="UPA00558">
    <property type="reaction ID" value="UER00616"/>
</dbReference>
<feature type="topological domain" description="Mitochondrial matrix" evidence="12">
    <location>
        <begin position="1"/>
        <end position="73"/>
    </location>
</feature>
<feature type="modified residue" description="Pyruvic acid (Ser); by autocatalysis" evidence="12">
    <location>
        <position position="485"/>
    </location>
</feature>
<evidence type="ECO:0000256" key="12">
    <source>
        <dbReference type="HAMAP-Rule" id="MF_03208"/>
    </source>
</evidence>
<dbReference type="Proteomes" id="UP000308199">
    <property type="component" value="Unassembled WGS sequence"/>
</dbReference>
<proteinExistence type="inferred from homology"/>
<evidence type="ECO:0000256" key="4">
    <source>
        <dbReference type="ARBA" id="ARBA00022793"/>
    </source>
</evidence>
<evidence type="ECO:0000256" key="6">
    <source>
        <dbReference type="ARBA" id="ARBA00023098"/>
    </source>
</evidence>
<dbReference type="HAMAP" id="MF_03208">
    <property type="entry name" value="PS_decarb_PSD_B_type1_euk"/>
    <property type="match status" value="1"/>
</dbReference>
<keyword evidence="7 12" id="KW-0472">Membrane</keyword>
<name>A0A4S4LKS9_9AGAM</name>
<feature type="active site" description="Charge relay system; for autoendoproteolytic cleavage activity" evidence="12">
    <location>
        <position position="371"/>
    </location>
</feature>
<dbReference type="PANTHER" id="PTHR10067">
    <property type="entry name" value="PHOSPHATIDYLSERINE DECARBOXYLASE"/>
    <property type="match status" value="1"/>
</dbReference>
<keyword evidence="6 12" id="KW-0443">Lipid metabolism</keyword>
<comment type="pathway">
    <text evidence="12">Phospholipid metabolism; phosphatidylethanolamine biosynthesis; phosphatidylethanolamine from CDP-diacylglycerol: step 2/2.</text>
</comment>
<feature type="active site" description="Charge relay system; for autoendoproteolytic cleavage activity" evidence="12">
    <location>
        <position position="206"/>
    </location>
</feature>